<keyword evidence="4 10" id="KW-0808">Transferase</keyword>
<dbReference type="InterPro" id="IPR018095">
    <property type="entry name" value="Thymidylate_kin_CS"/>
</dbReference>
<organism evidence="12 13">
    <name type="scientific">Ferrimicrobium acidiphilum</name>
    <dbReference type="NCBI Taxonomy" id="121039"/>
    <lineage>
        <taxon>Bacteria</taxon>
        <taxon>Bacillati</taxon>
        <taxon>Actinomycetota</taxon>
        <taxon>Acidimicrobiia</taxon>
        <taxon>Acidimicrobiales</taxon>
        <taxon>Acidimicrobiaceae</taxon>
        <taxon>Ferrimicrobium</taxon>
    </lineage>
</organism>
<evidence type="ECO:0000256" key="9">
    <source>
        <dbReference type="ARBA" id="ARBA00048743"/>
    </source>
</evidence>
<dbReference type="PANTHER" id="PTHR10344:SF4">
    <property type="entry name" value="UMP-CMP KINASE 2, MITOCHONDRIAL"/>
    <property type="match status" value="1"/>
</dbReference>
<name>A0ABV3Y288_9ACTN</name>
<dbReference type="InterPro" id="IPR039430">
    <property type="entry name" value="Thymidylate_kin-like_dom"/>
</dbReference>
<dbReference type="SUPFAM" id="SSF52540">
    <property type="entry name" value="P-loop containing nucleoside triphosphate hydrolases"/>
    <property type="match status" value="1"/>
</dbReference>
<evidence type="ECO:0000256" key="5">
    <source>
        <dbReference type="ARBA" id="ARBA00022727"/>
    </source>
</evidence>
<comment type="function">
    <text evidence="10">Phosphorylation of dTMP to form dTDP in both de novo and salvage pathways of dTTP synthesis.</text>
</comment>
<dbReference type="PANTHER" id="PTHR10344">
    <property type="entry name" value="THYMIDYLATE KINASE"/>
    <property type="match status" value="1"/>
</dbReference>
<comment type="caution">
    <text evidence="12">The sequence shown here is derived from an EMBL/GenBank/DDBJ whole genome shotgun (WGS) entry which is preliminary data.</text>
</comment>
<keyword evidence="6 10" id="KW-0547">Nucleotide-binding</keyword>
<dbReference type="InterPro" id="IPR027417">
    <property type="entry name" value="P-loop_NTPase"/>
</dbReference>
<evidence type="ECO:0000256" key="2">
    <source>
        <dbReference type="ARBA" id="ARBA00012980"/>
    </source>
</evidence>
<dbReference type="HAMAP" id="MF_00165">
    <property type="entry name" value="Thymidylate_kinase"/>
    <property type="match status" value="1"/>
</dbReference>
<evidence type="ECO:0000259" key="11">
    <source>
        <dbReference type="Pfam" id="PF02223"/>
    </source>
</evidence>
<evidence type="ECO:0000256" key="6">
    <source>
        <dbReference type="ARBA" id="ARBA00022741"/>
    </source>
</evidence>
<keyword evidence="7 10" id="KW-0418">Kinase</keyword>
<comment type="caution">
    <text evidence="10">Lacks conserved residue(s) required for the propagation of feature annotation.</text>
</comment>
<dbReference type="EC" id="2.7.4.9" evidence="2 10"/>
<dbReference type="NCBIfam" id="TIGR00041">
    <property type="entry name" value="DTMP_kinase"/>
    <property type="match status" value="1"/>
</dbReference>
<gene>
    <name evidence="10 12" type="primary">tmk</name>
    <name evidence="12" type="ORF">AB6A68_07465</name>
</gene>
<sequence>MASSGVRGSLVVIEGPDRVGKSTQVARLARRLEEEGRAVKVSREPGGDQVGEALRTVILETQLDPWTELLLFLAGRARHLAEVVEPALRGGELVLLDRYTPSTLVYQGAMLGDVVVGELTSLPVFLLPNVTVILDCVNPLAAFDDADRFERRGLRAWEERRSRYLSFARQFGWIVVSGDGPEQAVTDRLLAVLSSRGMLG</sequence>
<reference evidence="12 13" key="1">
    <citation type="submission" date="2024-07" db="EMBL/GenBank/DDBJ databases">
        <title>Draft Genome Sequence of Ferrimicrobium acidiphilum Strain YE2023, Isolated from a Pulp of Bioleach Reactor.</title>
        <authorList>
            <person name="Elkina Y.A."/>
            <person name="Bulaeva A.G."/>
            <person name="Beletsky A.V."/>
            <person name="Mardanov A.V."/>
        </authorList>
    </citation>
    <scope>NUCLEOTIDE SEQUENCE [LARGE SCALE GENOMIC DNA]</scope>
    <source>
        <strain evidence="12 13">YE2023</strain>
    </source>
</reference>
<evidence type="ECO:0000313" key="13">
    <source>
        <dbReference type="Proteomes" id="UP001560267"/>
    </source>
</evidence>
<comment type="similarity">
    <text evidence="1 10">Belongs to the thymidylate kinase family.</text>
</comment>
<dbReference type="CDD" id="cd01672">
    <property type="entry name" value="TMPK"/>
    <property type="match status" value="1"/>
</dbReference>
<evidence type="ECO:0000256" key="7">
    <source>
        <dbReference type="ARBA" id="ARBA00022777"/>
    </source>
</evidence>
<evidence type="ECO:0000256" key="3">
    <source>
        <dbReference type="ARBA" id="ARBA00017144"/>
    </source>
</evidence>
<keyword evidence="5 10" id="KW-0545">Nucleotide biosynthesis</keyword>
<dbReference type="PROSITE" id="PS01331">
    <property type="entry name" value="THYMIDYLATE_KINASE"/>
    <property type="match status" value="1"/>
</dbReference>
<accession>A0ABV3Y288</accession>
<protein>
    <recommendedName>
        <fullName evidence="3 10">Thymidylate kinase</fullName>
        <ecNumber evidence="2 10">2.7.4.9</ecNumber>
    </recommendedName>
    <alternativeName>
        <fullName evidence="10">dTMP kinase</fullName>
    </alternativeName>
</protein>
<dbReference type="RefSeq" id="WP_369084489.1">
    <property type="nucleotide sequence ID" value="NZ_JBFSHR010000022.1"/>
</dbReference>
<keyword evidence="13" id="KW-1185">Reference proteome</keyword>
<dbReference type="Proteomes" id="UP001560267">
    <property type="component" value="Unassembled WGS sequence"/>
</dbReference>
<dbReference type="Gene3D" id="3.40.50.300">
    <property type="entry name" value="P-loop containing nucleotide triphosphate hydrolases"/>
    <property type="match status" value="1"/>
</dbReference>
<dbReference type="InterPro" id="IPR018094">
    <property type="entry name" value="Thymidylate_kinase"/>
</dbReference>
<evidence type="ECO:0000256" key="1">
    <source>
        <dbReference type="ARBA" id="ARBA00009776"/>
    </source>
</evidence>
<proteinExistence type="inferred from homology"/>
<evidence type="ECO:0000256" key="8">
    <source>
        <dbReference type="ARBA" id="ARBA00022840"/>
    </source>
</evidence>
<evidence type="ECO:0000256" key="10">
    <source>
        <dbReference type="HAMAP-Rule" id="MF_00165"/>
    </source>
</evidence>
<dbReference type="GO" id="GO:0004798">
    <property type="term" value="F:dTMP kinase activity"/>
    <property type="evidence" value="ECO:0007669"/>
    <property type="project" value="UniProtKB-EC"/>
</dbReference>
<evidence type="ECO:0000256" key="4">
    <source>
        <dbReference type="ARBA" id="ARBA00022679"/>
    </source>
</evidence>
<comment type="catalytic activity">
    <reaction evidence="9 10">
        <text>dTMP + ATP = dTDP + ADP</text>
        <dbReference type="Rhea" id="RHEA:13517"/>
        <dbReference type="ChEBI" id="CHEBI:30616"/>
        <dbReference type="ChEBI" id="CHEBI:58369"/>
        <dbReference type="ChEBI" id="CHEBI:63528"/>
        <dbReference type="ChEBI" id="CHEBI:456216"/>
        <dbReference type="EC" id="2.7.4.9"/>
    </reaction>
</comment>
<evidence type="ECO:0000313" key="12">
    <source>
        <dbReference type="EMBL" id="MEX6429676.1"/>
    </source>
</evidence>
<dbReference type="Pfam" id="PF02223">
    <property type="entry name" value="Thymidylate_kin"/>
    <property type="match status" value="1"/>
</dbReference>
<dbReference type="EMBL" id="JBFSHR010000022">
    <property type="protein sequence ID" value="MEX6429676.1"/>
    <property type="molecule type" value="Genomic_DNA"/>
</dbReference>
<feature type="domain" description="Thymidylate kinase-like" evidence="11">
    <location>
        <begin position="13"/>
        <end position="186"/>
    </location>
</feature>
<keyword evidence="8 10" id="KW-0067">ATP-binding</keyword>